<dbReference type="Pfam" id="PF08241">
    <property type="entry name" value="Methyltransf_11"/>
    <property type="match status" value="1"/>
</dbReference>
<dbReference type="GO" id="GO:0008757">
    <property type="term" value="F:S-adenosylmethionine-dependent methyltransferase activity"/>
    <property type="evidence" value="ECO:0007669"/>
    <property type="project" value="InterPro"/>
</dbReference>
<dbReference type="Gene3D" id="3.40.50.150">
    <property type="entry name" value="Vaccinia Virus protein VP39"/>
    <property type="match status" value="1"/>
</dbReference>
<keyword evidence="4" id="KW-1185">Reference proteome</keyword>
<name>A0A8J4A8G7_9ACTN</name>
<evidence type="ECO:0000259" key="2">
    <source>
        <dbReference type="Pfam" id="PF08241"/>
    </source>
</evidence>
<organism evidence="3 4">
    <name type="scientific">Actinocatenispora comari</name>
    <dbReference type="NCBI Taxonomy" id="2807577"/>
    <lineage>
        <taxon>Bacteria</taxon>
        <taxon>Bacillati</taxon>
        <taxon>Actinomycetota</taxon>
        <taxon>Actinomycetes</taxon>
        <taxon>Micromonosporales</taxon>
        <taxon>Micromonosporaceae</taxon>
        <taxon>Actinocatenispora</taxon>
    </lineage>
</organism>
<sequence length="257" mass="28660">MHASQYNHMAESMAKYLPKGRHLDVVELGSATSPNQVITHRTLFEGVDHSYFGVDVRDGNNVDAVMPKPYTIPVKSGSADVVVSGSVFEHIPMPWASMLEVARILRPGGLFFFTAPSRGHKHTGVDCWRYYPDAVRALAAAARLTLRHVHTHYPPKSEGRLDYARIDAAEDYWGDTVAVLQKPVRYAPTMRFIRPVVRWWANRASRQGPLGDTPDPATRCSVVRDRAAGPWDEVLKQARARKEKDQSTDEAATAGRS</sequence>
<evidence type="ECO:0000313" key="3">
    <source>
        <dbReference type="EMBL" id="GIL25017.1"/>
    </source>
</evidence>
<comment type="caution">
    <text evidence="3">The sequence shown here is derived from an EMBL/GenBank/DDBJ whole genome shotgun (WGS) entry which is preliminary data.</text>
</comment>
<dbReference type="SUPFAM" id="SSF53335">
    <property type="entry name" value="S-adenosyl-L-methionine-dependent methyltransferases"/>
    <property type="match status" value="1"/>
</dbReference>
<dbReference type="Proteomes" id="UP000614996">
    <property type="component" value="Unassembled WGS sequence"/>
</dbReference>
<feature type="region of interest" description="Disordered" evidence="1">
    <location>
        <begin position="238"/>
        <end position="257"/>
    </location>
</feature>
<accession>A0A8J4A8G7</accession>
<reference evidence="4" key="1">
    <citation type="journal article" date="2021" name="Int. J. Syst. Evol. Microbiol.">
        <title>Actinocatenispora comari sp. nov., an endophytic actinomycete isolated from aerial parts of Comarum salesowianum.</title>
        <authorList>
            <person name="Oyunbileg N."/>
            <person name="Iizaka Y."/>
            <person name="Hamada M."/>
            <person name="Davaapurev B.O."/>
            <person name="Fukumoto A."/>
            <person name="Tsetseg B."/>
            <person name="Kato F."/>
            <person name="Tamura T."/>
            <person name="Batkhuu J."/>
            <person name="Anzai Y."/>
        </authorList>
    </citation>
    <scope>NUCLEOTIDE SEQUENCE [LARGE SCALE GENOMIC DNA]</scope>
    <source>
        <strain evidence="4">NUM-2625</strain>
    </source>
</reference>
<gene>
    <name evidence="3" type="ORF">NUM_02720</name>
</gene>
<dbReference type="RefSeq" id="WP_207122617.1">
    <property type="nucleotide sequence ID" value="NZ_BOPO01000002.1"/>
</dbReference>
<dbReference type="InterPro" id="IPR013216">
    <property type="entry name" value="Methyltransf_11"/>
</dbReference>
<dbReference type="AlphaFoldDB" id="A0A8J4A8G7"/>
<dbReference type="CDD" id="cd02440">
    <property type="entry name" value="AdoMet_MTases"/>
    <property type="match status" value="1"/>
</dbReference>
<protein>
    <recommendedName>
        <fullName evidence="2">Methyltransferase type 11 domain-containing protein</fullName>
    </recommendedName>
</protein>
<evidence type="ECO:0000313" key="4">
    <source>
        <dbReference type="Proteomes" id="UP000614996"/>
    </source>
</evidence>
<dbReference type="InterPro" id="IPR029063">
    <property type="entry name" value="SAM-dependent_MTases_sf"/>
</dbReference>
<evidence type="ECO:0000256" key="1">
    <source>
        <dbReference type="SAM" id="MobiDB-lite"/>
    </source>
</evidence>
<feature type="domain" description="Methyltransferase type 11" evidence="2">
    <location>
        <begin position="65"/>
        <end position="113"/>
    </location>
</feature>
<feature type="compositionally biased region" description="Basic and acidic residues" evidence="1">
    <location>
        <begin position="238"/>
        <end position="247"/>
    </location>
</feature>
<proteinExistence type="predicted"/>
<dbReference type="EMBL" id="BOPO01000002">
    <property type="protein sequence ID" value="GIL25017.1"/>
    <property type="molecule type" value="Genomic_DNA"/>
</dbReference>